<dbReference type="AlphaFoldDB" id="A0A221T2V9"/>
<dbReference type="Proteomes" id="UP000259030">
    <property type="component" value="Plasmid pDFI3"/>
</dbReference>
<gene>
    <name evidence="1" type="ORF">DFI_18705</name>
</gene>
<evidence type="ECO:0000313" key="1">
    <source>
        <dbReference type="EMBL" id="ASN83229.1"/>
    </source>
</evidence>
<keyword evidence="1" id="KW-0614">Plasmid</keyword>
<protein>
    <submittedName>
        <fullName evidence="1">Uncharacterized protein</fullName>
    </submittedName>
</protein>
<dbReference type="EMBL" id="CP021084">
    <property type="protein sequence ID" value="ASN83229.1"/>
    <property type="molecule type" value="Genomic_DNA"/>
</dbReference>
<reference evidence="1 2" key="1">
    <citation type="submission" date="2017-05" db="EMBL/GenBank/DDBJ databases">
        <title>The complete genome sequence of Deinococcus ficus isolated from the rhizosphere of the Ficus religiosa L. in Taiwan.</title>
        <authorList>
            <person name="Wu K.-M."/>
            <person name="Liao T.-L."/>
            <person name="Liu Y.-M."/>
            <person name="Young C.-C."/>
            <person name="Tsai S.-F."/>
        </authorList>
    </citation>
    <scope>NUCLEOTIDE SEQUENCE [LARGE SCALE GENOMIC DNA]</scope>
    <source>
        <strain evidence="1 2">CC-FR2-10</strain>
        <plasmid evidence="2">pdfi3</plasmid>
    </source>
</reference>
<accession>A0A221T2V9</accession>
<geneLocation type="plasmid" evidence="2">
    <name>pdfi3</name>
</geneLocation>
<dbReference type="RefSeq" id="WP_027462678.1">
    <property type="nucleotide sequence ID" value="NZ_CP021084.1"/>
</dbReference>
<evidence type="ECO:0000313" key="2">
    <source>
        <dbReference type="Proteomes" id="UP000259030"/>
    </source>
</evidence>
<sequence length="113" mass="12135">MRTLLSLGILGTTLLTGPAPTEAELENYNFNAREAGCMTRGLRAMDTNALVDITAKGEGLRPSGMTVTVNRPGLQYMLGEMSASAKACMHQFAALITPTDGEPDTRTINIDFR</sequence>
<keyword evidence="2" id="KW-1185">Reference proteome</keyword>
<organism evidence="1 2">
    <name type="scientific">Deinococcus ficus</name>
    <dbReference type="NCBI Taxonomy" id="317577"/>
    <lineage>
        <taxon>Bacteria</taxon>
        <taxon>Thermotogati</taxon>
        <taxon>Deinococcota</taxon>
        <taxon>Deinococci</taxon>
        <taxon>Deinococcales</taxon>
        <taxon>Deinococcaceae</taxon>
        <taxon>Deinococcus</taxon>
    </lineage>
</organism>
<dbReference type="KEGG" id="dfc:DFI_18705"/>
<proteinExistence type="predicted"/>
<name>A0A221T2V9_9DEIO</name>